<dbReference type="GO" id="GO:0006355">
    <property type="term" value="P:regulation of DNA-templated transcription"/>
    <property type="evidence" value="ECO:0007669"/>
    <property type="project" value="InterPro"/>
</dbReference>
<evidence type="ECO:0000256" key="4">
    <source>
        <dbReference type="SAM" id="MobiDB-lite"/>
    </source>
</evidence>
<name>A0A3N0AFN0_9ACTN</name>
<feature type="transmembrane region" description="Helical" evidence="5">
    <location>
        <begin position="372"/>
        <end position="393"/>
    </location>
</feature>
<feature type="transmembrane region" description="Helical" evidence="5">
    <location>
        <begin position="142"/>
        <end position="160"/>
    </location>
</feature>
<evidence type="ECO:0000256" key="5">
    <source>
        <dbReference type="SAM" id="Phobius"/>
    </source>
</evidence>
<dbReference type="PROSITE" id="PS50043">
    <property type="entry name" value="HTH_LUXR_2"/>
    <property type="match status" value="1"/>
</dbReference>
<accession>A0A3N0AFN0</accession>
<feature type="transmembrane region" description="Helical" evidence="5">
    <location>
        <begin position="245"/>
        <end position="268"/>
    </location>
</feature>
<evidence type="ECO:0000259" key="6">
    <source>
        <dbReference type="PROSITE" id="PS50043"/>
    </source>
</evidence>
<feature type="region of interest" description="Disordered" evidence="4">
    <location>
        <begin position="409"/>
        <end position="430"/>
    </location>
</feature>
<evidence type="ECO:0000313" key="8">
    <source>
        <dbReference type="Proteomes" id="UP000267368"/>
    </source>
</evidence>
<evidence type="ECO:0000313" key="7">
    <source>
        <dbReference type="EMBL" id="RNL19930.1"/>
    </source>
</evidence>
<dbReference type="PANTHER" id="PTHR44688">
    <property type="entry name" value="DNA-BINDING TRANSCRIPTIONAL ACTIVATOR DEVR_DOSR"/>
    <property type="match status" value="1"/>
</dbReference>
<dbReference type="InterPro" id="IPR036388">
    <property type="entry name" value="WH-like_DNA-bd_sf"/>
</dbReference>
<dbReference type="InterPro" id="IPR016032">
    <property type="entry name" value="Sig_transdc_resp-reg_C-effctor"/>
</dbReference>
<keyword evidence="5" id="KW-0472">Membrane</keyword>
<keyword evidence="2" id="KW-0238">DNA-binding</keyword>
<feature type="domain" description="HTH luxR-type" evidence="6">
    <location>
        <begin position="470"/>
        <end position="532"/>
    </location>
</feature>
<dbReference type="RefSeq" id="WP_123198250.1">
    <property type="nucleotide sequence ID" value="NZ_QICB01000003.1"/>
</dbReference>
<keyword evidence="5" id="KW-1133">Transmembrane helix</keyword>
<dbReference type="InterPro" id="IPR000792">
    <property type="entry name" value="Tscrpt_reg_LuxR_C"/>
</dbReference>
<feature type="transmembrane region" description="Helical" evidence="5">
    <location>
        <begin position="166"/>
        <end position="186"/>
    </location>
</feature>
<dbReference type="PANTHER" id="PTHR44688:SF16">
    <property type="entry name" value="DNA-BINDING TRANSCRIPTIONAL ACTIVATOR DEVR_DOSR"/>
    <property type="match status" value="1"/>
</dbReference>
<feature type="transmembrane region" description="Helical" evidence="5">
    <location>
        <begin position="12"/>
        <end position="35"/>
    </location>
</feature>
<protein>
    <recommendedName>
        <fullName evidence="6">HTH luxR-type domain-containing protein</fullName>
    </recommendedName>
</protein>
<feature type="transmembrane region" description="Helical" evidence="5">
    <location>
        <begin position="55"/>
        <end position="77"/>
    </location>
</feature>
<dbReference type="Pfam" id="PF00196">
    <property type="entry name" value="GerE"/>
    <property type="match status" value="1"/>
</dbReference>
<evidence type="ECO:0000256" key="1">
    <source>
        <dbReference type="ARBA" id="ARBA00023015"/>
    </source>
</evidence>
<dbReference type="Gene3D" id="1.10.10.10">
    <property type="entry name" value="Winged helix-like DNA-binding domain superfamily/Winged helix DNA-binding domain"/>
    <property type="match status" value="1"/>
</dbReference>
<dbReference type="PRINTS" id="PR00038">
    <property type="entry name" value="HTHLUXR"/>
</dbReference>
<keyword evidence="8" id="KW-1185">Reference proteome</keyword>
<proteinExistence type="predicted"/>
<gene>
    <name evidence="7" type="ORF">DMP07_06125</name>
</gene>
<feature type="transmembrane region" description="Helical" evidence="5">
    <location>
        <begin position="336"/>
        <end position="360"/>
    </location>
</feature>
<feature type="transmembrane region" description="Helical" evidence="5">
    <location>
        <begin position="304"/>
        <end position="324"/>
    </location>
</feature>
<dbReference type="OrthoDB" id="9808843at2"/>
<keyword evidence="3" id="KW-0804">Transcription</keyword>
<feature type="transmembrane region" description="Helical" evidence="5">
    <location>
        <begin position="110"/>
        <end position="130"/>
    </location>
</feature>
<dbReference type="SMART" id="SM00421">
    <property type="entry name" value="HTH_LUXR"/>
    <property type="match status" value="1"/>
</dbReference>
<organism evidence="7 8">
    <name type="scientific">Slackia faecicanis</name>
    <dbReference type="NCBI Taxonomy" id="255723"/>
    <lineage>
        <taxon>Bacteria</taxon>
        <taxon>Bacillati</taxon>
        <taxon>Actinomycetota</taxon>
        <taxon>Coriobacteriia</taxon>
        <taxon>Eggerthellales</taxon>
        <taxon>Eggerthellaceae</taxon>
        <taxon>Slackia</taxon>
    </lineage>
</organism>
<keyword evidence="1" id="KW-0805">Transcription regulation</keyword>
<dbReference type="CDD" id="cd06170">
    <property type="entry name" value="LuxR_C_like"/>
    <property type="match status" value="1"/>
</dbReference>
<feature type="transmembrane region" description="Helical" evidence="5">
    <location>
        <begin position="84"/>
        <end position="104"/>
    </location>
</feature>
<comment type="caution">
    <text evidence="7">The sequence shown here is derived from an EMBL/GenBank/DDBJ whole genome shotgun (WGS) entry which is preliminary data.</text>
</comment>
<dbReference type="PROSITE" id="PS00622">
    <property type="entry name" value="HTH_LUXR_1"/>
    <property type="match status" value="1"/>
</dbReference>
<feature type="transmembrane region" description="Helical" evidence="5">
    <location>
        <begin position="220"/>
        <end position="239"/>
    </location>
</feature>
<evidence type="ECO:0000256" key="3">
    <source>
        <dbReference type="ARBA" id="ARBA00023163"/>
    </source>
</evidence>
<dbReference type="GO" id="GO:0003677">
    <property type="term" value="F:DNA binding"/>
    <property type="evidence" value="ECO:0007669"/>
    <property type="project" value="UniProtKB-KW"/>
</dbReference>
<dbReference type="AlphaFoldDB" id="A0A3N0AFN0"/>
<feature type="transmembrane region" description="Helical" evidence="5">
    <location>
        <begin position="280"/>
        <end position="298"/>
    </location>
</feature>
<dbReference type="Proteomes" id="UP000267368">
    <property type="component" value="Unassembled WGS sequence"/>
</dbReference>
<reference evidence="8" key="1">
    <citation type="submission" date="2018-05" db="EMBL/GenBank/DDBJ databases">
        <title>Genome Sequencing of selected type strains of the family Eggerthellaceae.</title>
        <authorList>
            <person name="Danylec N."/>
            <person name="Stoll D.A."/>
            <person name="Doetsch A."/>
            <person name="Huch M."/>
        </authorList>
    </citation>
    <scope>NUCLEOTIDE SEQUENCE [LARGE SCALE GENOMIC DNA]</scope>
    <source>
        <strain evidence="8">DSM 17537</strain>
    </source>
</reference>
<dbReference type="EMBL" id="QICB01000003">
    <property type="protein sequence ID" value="RNL19930.1"/>
    <property type="molecule type" value="Genomic_DNA"/>
</dbReference>
<sequence>MKTEHARNAARSWLPALAIIVGYATFRAANSSIYLSRFAQSPESFIFMTEPAFNITSALATVICAIAVVALCAMGRLKEFSMPVIPAVVILFCGMGATALEGMAPLPADIILAFSVIAFAVGSIMLKMAWIELFAHEAPRQAIIQIACAGIASAVLQYGLSILGALRTIALTVVFLALSAALLIAVRNGMKKKEPRILEHWHPHRNNAPWKNAVGEISDALLALCVLEAVIGLINSFMLAASMTFAGAAGIPSAAMAIAAALFCFAALISRHLPAASAMFRVAFPVVAAMVVFVPFASEGYTRLFSTVLLVGYDFVALLLLYQVAYASHKFNVSSYALMALFSGCTKLCLLAALVIGGVFGGRESAAGSSTVSFLVLACAVIYILAIAAVLLSRDRRKRTALKDAAREDASAPARAAESENAEASGTHDDARCDAAAVSPGEDGAAKQQPDEGETVAASEEESLETTCRLLAEKHGLTGRETEILGYLAQGRTNTRIAEDLFISPSTVRGHIRHIYTKLDVHDRQELIDLFH</sequence>
<dbReference type="SUPFAM" id="SSF46894">
    <property type="entry name" value="C-terminal effector domain of the bipartite response regulators"/>
    <property type="match status" value="1"/>
</dbReference>
<keyword evidence="5" id="KW-0812">Transmembrane</keyword>
<evidence type="ECO:0000256" key="2">
    <source>
        <dbReference type="ARBA" id="ARBA00023125"/>
    </source>
</evidence>